<evidence type="ECO:0000313" key="2">
    <source>
        <dbReference type="EMBL" id="OMJ78497.1"/>
    </source>
</evidence>
<evidence type="ECO:0008006" key="4">
    <source>
        <dbReference type="Google" id="ProtNLM"/>
    </source>
</evidence>
<feature type="signal peptide" evidence="1">
    <location>
        <begin position="1"/>
        <end position="16"/>
    </location>
</feature>
<evidence type="ECO:0000313" key="3">
    <source>
        <dbReference type="Proteomes" id="UP000187209"/>
    </source>
</evidence>
<keyword evidence="1" id="KW-0732">Signal</keyword>
<dbReference type="AlphaFoldDB" id="A0A1R2BP34"/>
<evidence type="ECO:0000256" key="1">
    <source>
        <dbReference type="SAM" id="SignalP"/>
    </source>
</evidence>
<reference evidence="2 3" key="1">
    <citation type="submission" date="2016-11" db="EMBL/GenBank/DDBJ databases">
        <title>The macronuclear genome of Stentor coeruleus: a giant cell with tiny introns.</title>
        <authorList>
            <person name="Slabodnick M."/>
            <person name="Ruby J.G."/>
            <person name="Reiff S.B."/>
            <person name="Swart E.C."/>
            <person name="Gosai S."/>
            <person name="Prabakaran S."/>
            <person name="Witkowska E."/>
            <person name="Larue G.E."/>
            <person name="Fisher S."/>
            <person name="Freeman R.M."/>
            <person name="Gunawardena J."/>
            <person name="Chu W."/>
            <person name="Stover N.A."/>
            <person name="Gregory B.D."/>
            <person name="Nowacki M."/>
            <person name="Derisi J."/>
            <person name="Roy S.W."/>
            <person name="Marshall W.F."/>
            <person name="Sood P."/>
        </authorList>
    </citation>
    <scope>NUCLEOTIDE SEQUENCE [LARGE SCALE GENOMIC DNA]</scope>
    <source>
        <strain evidence="2">WM001</strain>
    </source>
</reference>
<proteinExistence type="predicted"/>
<name>A0A1R2BP34_9CILI</name>
<comment type="caution">
    <text evidence="2">The sequence shown here is derived from an EMBL/GenBank/DDBJ whole genome shotgun (WGS) entry which is preliminary data.</text>
</comment>
<dbReference type="EMBL" id="MPUH01000518">
    <property type="protein sequence ID" value="OMJ78497.1"/>
    <property type="molecule type" value="Genomic_DNA"/>
</dbReference>
<accession>A0A1R2BP34</accession>
<feature type="chain" id="PRO_5013249526" description="Dickkopf N-terminal cysteine-rich domain-containing protein" evidence="1">
    <location>
        <begin position="17"/>
        <end position="319"/>
    </location>
</feature>
<protein>
    <recommendedName>
        <fullName evidence="4">Dickkopf N-terminal cysteine-rich domain-containing protein</fullName>
    </recommendedName>
</protein>
<gene>
    <name evidence="2" type="ORF">SteCoe_21650</name>
</gene>
<dbReference type="Proteomes" id="UP000187209">
    <property type="component" value="Unassembled WGS sequence"/>
</dbReference>
<dbReference type="OrthoDB" id="10440768at2759"/>
<keyword evidence="3" id="KW-1185">Reference proteome</keyword>
<sequence>MLLILKISAFLALSQGLSCPKYECKPSSMIFSPGTCLYSQGSTNYLSSCSAKEYCPFVSSKNSTCTTSPEPSNNPLYPGQTCAKDSDCLSDDCMNQVCIGKSGNSTCVTSSECDVGLYCNHDFLCEHQKYEFEKCYKDIDCKNDMGCYKWDYEKHGQCIKYYSLSRKEFVFDCENHFSMFCESGNCGGPGGKGVCIESIKPRYLLYACKSDEDCVGESFGWQFYGECECGINPSGNAYCKPFLGDYIGLQYLKMIKAWYESTEIKKCHTMIRSSVECMENWEDYEKYLKTYYWWQNYPYLQMNDACIKDLFTYYYWDLE</sequence>
<organism evidence="2 3">
    <name type="scientific">Stentor coeruleus</name>
    <dbReference type="NCBI Taxonomy" id="5963"/>
    <lineage>
        <taxon>Eukaryota</taxon>
        <taxon>Sar</taxon>
        <taxon>Alveolata</taxon>
        <taxon>Ciliophora</taxon>
        <taxon>Postciliodesmatophora</taxon>
        <taxon>Heterotrichea</taxon>
        <taxon>Heterotrichida</taxon>
        <taxon>Stentoridae</taxon>
        <taxon>Stentor</taxon>
    </lineage>
</organism>